<dbReference type="GO" id="GO:0020037">
    <property type="term" value="F:heme binding"/>
    <property type="evidence" value="ECO:0007669"/>
    <property type="project" value="InterPro"/>
</dbReference>
<dbReference type="Proteomes" id="UP000199075">
    <property type="component" value="Unassembled WGS sequence"/>
</dbReference>
<protein>
    <submittedName>
        <fullName evidence="7">Cytochrome C oxidase, cbb3-type, subunit III</fullName>
    </submittedName>
</protein>
<feature type="chain" id="PRO_5011598170" evidence="5">
    <location>
        <begin position="34"/>
        <end position="125"/>
    </location>
</feature>
<dbReference type="Gene3D" id="1.10.760.10">
    <property type="entry name" value="Cytochrome c-like domain"/>
    <property type="match status" value="1"/>
</dbReference>
<keyword evidence="3 4" id="KW-0408">Iron</keyword>
<feature type="signal peptide" evidence="5">
    <location>
        <begin position="1"/>
        <end position="33"/>
    </location>
</feature>
<dbReference type="RefSeq" id="WP_089680719.1">
    <property type="nucleotide sequence ID" value="NZ_FNIV01000012.1"/>
</dbReference>
<sequence>MPHTTTVLSRHLPSLTGGALLLLGSLLSTTALAETPEAREPAEVYRQVCAHCHAPDKAVGPEITITFPEAAWEARGNYIRNTVRHGRAAMPAFRAAKISDAELEGLIQALVSGELDDAPAQGGEE</sequence>
<dbReference type="InterPro" id="IPR009056">
    <property type="entry name" value="Cyt_c-like_dom"/>
</dbReference>
<keyword evidence="8" id="KW-1185">Reference proteome</keyword>
<evidence type="ECO:0000313" key="8">
    <source>
        <dbReference type="Proteomes" id="UP000199075"/>
    </source>
</evidence>
<dbReference type="STRING" id="419597.SAMN04487957_11270"/>
<evidence type="ECO:0000259" key="6">
    <source>
        <dbReference type="PROSITE" id="PS51007"/>
    </source>
</evidence>
<gene>
    <name evidence="7" type="ORF">SAMN04487957_11270</name>
</gene>
<reference evidence="8" key="1">
    <citation type="submission" date="2016-10" db="EMBL/GenBank/DDBJ databases">
        <authorList>
            <person name="Varghese N."/>
            <person name="Submissions S."/>
        </authorList>
    </citation>
    <scope>NUCLEOTIDE SEQUENCE [LARGE SCALE GENOMIC DNA]</scope>
    <source>
        <strain evidence="8">CGMCC 1.6444</strain>
    </source>
</reference>
<dbReference type="GO" id="GO:0009055">
    <property type="term" value="F:electron transfer activity"/>
    <property type="evidence" value="ECO:0007669"/>
    <property type="project" value="InterPro"/>
</dbReference>
<evidence type="ECO:0000256" key="2">
    <source>
        <dbReference type="ARBA" id="ARBA00022723"/>
    </source>
</evidence>
<evidence type="ECO:0000256" key="3">
    <source>
        <dbReference type="ARBA" id="ARBA00023004"/>
    </source>
</evidence>
<dbReference type="Pfam" id="PF13442">
    <property type="entry name" value="Cytochrome_CBB3"/>
    <property type="match status" value="1"/>
</dbReference>
<dbReference type="PROSITE" id="PS51007">
    <property type="entry name" value="CYTC"/>
    <property type="match status" value="1"/>
</dbReference>
<dbReference type="AlphaFoldDB" id="A0A1H0MJP7"/>
<evidence type="ECO:0000256" key="5">
    <source>
        <dbReference type="SAM" id="SignalP"/>
    </source>
</evidence>
<keyword evidence="5" id="KW-0732">Signal</keyword>
<dbReference type="OrthoDB" id="9757546at2"/>
<dbReference type="InterPro" id="IPR036909">
    <property type="entry name" value="Cyt_c-like_dom_sf"/>
</dbReference>
<organism evidence="7 8">
    <name type="scientific">Halomonas shengliensis</name>
    <dbReference type="NCBI Taxonomy" id="419597"/>
    <lineage>
        <taxon>Bacteria</taxon>
        <taxon>Pseudomonadati</taxon>
        <taxon>Pseudomonadota</taxon>
        <taxon>Gammaproteobacteria</taxon>
        <taxon>Oceanospirillales</taxon>
        <taxon>Halomonadaceae</taxon>
        <taxon>Halomonas</taxon>
    </lineage>
</organism>
<evidence type="ECO:0000256" key="1">
    <source>
        <dbReference type="ARBA" id="ARBA00022617"/>
    </source>
</evidence>
<dbReference type="EMBL" id="FNIV01000012">
    <property type="protein sequence ID" value="SDO80669.1"/>
    <property type="molecule type" value="Genomic_DNA"/>
</dbReference>
<dbReference type="SUPFAM" id="SSF46626">
    <property type="entry name" value="Cytochrome c"/>
    <property type="match status" value="1"/>
</dbReference>
<feature type="domain" description="Cytochrome c" evidence="6">
    <location>
        <begin position="36"/>
        <end position="114"/>
    </location>
</feature>
<dbReference type="GO" id="GO:0046872">
    <property type="term" value="F:metal ion binding"/>
    <property type="evidence" value="ECO:0007669"/>
    <property type="project" value="UniProtKB-KW"/>
</dbReference>
<evidence type="ECO:0000313" key="7">
    <source>
        <dbReference type="EMBL" id="SDO80669.1"/>
    </source>
</evidence>
<name>A0A1H0MJP7_9GAMM</name>
<keyword evidence="2 4" id="KW-0479">Metal-binding</keyword>
<evidence type="ECO:0000256" key="4">
    <source>
        <dbReference type="PROSITE-ProRule" id="PRU00433"/>
    </source>
</evidence>
<proteinExistence type="predicted"/>
<accession>A0A1H0MJP7</accession>
<keyword evidence="1 4" id="KW-0349">Heme</keyword>